<dbReference type="GO" id="GO:0006914">
    <property type="term" value="P:autophagy"/>
    <property type="evidence" value="ECO:0007669"/>
    <property type="project" value="UniProtKB-KW"/>
</dbReference>
<dbReference type="GO" id="GO:0016197">
    <property type="term" value="P:endosomal transport"/>
    <property type="evidence" value="ECO:0000318"/>
    <property type="project" value="GO_Central"/>
</dbReference>
<dbReference type="InParanoid" id="A0A7I4DYW8"/>
<protein>
    <recommendedName>
        <fullName evidence="8">FPL domain-containing protein</fullName>
    </recommendedName>
</protein>
<dbReference type="EnsemblPlants" id="Pp3c5_16960V3.3">
    <property type="protein sequence ID" value="Pp3c5_16960V3.3"/>
    <property type="gene ID" value="Pp3c5_16960"/>
</dbReference>
<feature type="domain" description="CLEC16A/TT9 C-terminal" evidence="5">
    <location>
        <begin position="242"/>
        <end position="351"/>
    </location>
</feature>
<reference evidence="6 7" key="1">
    <citation type="journal article" date="2008" name="Science">
        <title>The Physcomitrella genome reveals evolutionary insights into the conquest of land by plants.</title>
        <authorList>
            <person name="Rensing S."/>
            <person name="Lang D."/>
            <person name="Zimmer A."/>
            <person name="Terry A."/>
            <person name="Salamov A."/>
            <person name="Shapiro H."/>
            <person name="Nishiyama T."/>
            <person name="Perroud P.-F."/>
            <person name="Lindquist E."/>
            <person name="Kamisugi Y."/>
            <person name="Tanahashi T."/>
            <person name="Sakakibara K."/>
            <person name="Fujita T."/>
            <person name="Oishi K."/>
            <person name="Shin-I T."/>
            <person name="Kuroki Y."/>
            <person name="Toyoda A."/>
            <person name="Suzuki Y."/>
            <person name="Hashimoto A."/>
            <person name="Yamaguchi K."/>
            <person name="Sugano A."/>
            <person name="Kohara Y."/>
            <person name="Fujiyama A."/>
            <person name="Anterola A."/>
            <person name="Aoki S."/>
            <person name="Ashton N."/>
            <person name="Barbazuk W.B."/>
            <person name="Barker E."/>
            <person name="Bennetzen J."/>
            <person name="Bezanilla M."/>
            <person name="Blankenship R."/>
            <person name="Cho S.H."/>
            <person name="Dutcher S."/>
            <person name="Estelle M."/>
            <person name="Fawcett J.A."/>
            <person name="Gundlach H."/>
            <person name="Hanada K."/>
            <person name="Heyl A."/>
            <person name="Hicks K.A."/>
            <person name="Hugh J."/>
            <person name="Lohr M."/>
            <person name="Mayer K."/>
            <person name="Melkozernov A."/>
            <person name="Murata T."/>
            <person name="Nelson D."/>
            <person name="Pils B."/>
            <person name="Prigge M."/>
            <person name="Reiss B."/>
            <person name="Renner T."/>
            <person name="Rombauts S."/>
            <person name="Rushton P."/>
            <person name="Sanderfoot A."/>
            <person name="Schween G."/>
            <person name="Shiu S.-H."/>
            <person name="Stueber K."/>
            <person name="Theodoulou F.L."/>
            <person name="Tu H."/>
            <person name="Van de Peer Y."/>
            <person name="Verrier P.J."/>
            <person name="Waters E."/>
            <person name="Wood A."/>
            <person name="Yang L."/>
            <person name="Cove D."/>
            <person name="Cuming A."/>
            <person name="Hasebe M."/>
            <person name="Lucas S."/>
            <person name="Mishler D.B."/>
            <person name="Reski R."/>
            <person name="Grigoriev I."/>
            <person name="Quatrano R.S."/>
            <person name="Boore J.L."/>
        </authorList>
    </citation>
    <scope>NUCLEOTIDE SEQUENCE [LARGE SCALE GENOMIC DNA]</scope>
    <source>
        <strain evidence="6 7">cv. Gransden 2004</strain>
    </source>
</reference>
<evidence type="ECO:0000313" key="6">
    <source>
        <dbReference type="EnsemblPlants" id="Pp3c5_16960V3.3"/>
    </source>
</evidence>
<name>A0A7I4DYW8_PHYPA</name>
<sequence length="817" mass="92393">MWFWRARERFSMEELIYLNDQLQRAAVVTDSNKDYLVETIRSMAELLIWGDQHDPTFFDFFMEKQVMATFVRILKANRKSPTVAVQLLQTLSIMIQNIRSEHAIYYLFSNEYINHLITFPYDFRHEELLAYYIIFLRTISMKLDRNTVSFFIKTDNEEVVSFPLYTEAIKLFHHEESMVRIAVRTITLSVYNVDDESIRMFVTNPAVVHYFSELVIFLRKQSYALDALVAEVSKLPDSGHMQGRLEGAVAEIGDLLYYCNDIINSGVPALKSIMTKHIMNVLVLPLLLPSLRPVDKHAIIPSDKHISTLTSLYLLLRLLHIVHYKALVNSIGASLLRTDHSVTPDHKQLQHPECSSDQKDEAGDFGREAEAGSESDNSATVLSSSEALDGRTTLLSYLLCNDDKLVMASLCLSVSFLQNEALDESLLDALGILPRRKRHKKLLLQQLIGDNSDKHLDRLFSPSLERSHDDFMSDHWENHLGHELLSGSTTLKHRSQMLEALIKLVCRRPPPHAEVLWQAGWLLRQLLPYQEHKISDAHMSLLNNVYSSAQQEFSLELTACWSDIIPAVITEEWKICRKALDVPVLKKDASFVLMPSSHTADGENSSLTSSIHIGERMRASVKVLMVLYQIRVLLVEGTLPEMPPLMELPDEARVQPQILSTAVGTEVDIVAVNDAMPCKVSFERGKERQVHLVVVSGGISGSLLLIEGIAFKQNRGVIRVTAPLAGSDPRVDEKHATWLHLRVRSPHQPLADVGKLHSPKTSLKNKQLADGRWTLAFADADSCLHACLSIQNHVANQRHAVSLIVSPFLDLNSETHQ</sequence>
<dbReference type="PANTHER" id="PTHR21481:SF0">
    <property type="entry name" value="PROTEIN CLEC16A"/>
    <property type="match status" value="1"/>
</dbReference>
<proteinExistence type="inferred from homology"/>
<reference evidence="6 7" key="2">
    <citation type="journal article" date="2018" name="Plant J.">
        <title>The Physcomitrella patens chromosome-scale assembly reveals moss genome structure and evolution.</title>
        <authorList>
            <person name="Lang D."/>
            <person name="Ullrich K.K."/>
            <person name="Murat F."/>
            <person name="Fuchs J."/>
            <person name="Jenkins J."/>
            <person name="Haas F.B."/>
            <person name="Piednoel M."/>
            <person name="Gundlach H."/>
            <person name="Van Bel M."/>
            <person name="Meyberg R."/>
            <person name="Vives C."/>
            <person name="Morata J."/>
            <person name="Symeonidi A."/>
            <person name="Hiss M."/>
            <person name="Muchero W."/>
            <person name="Kamisugi Y."/>
            <person name="Saleh O."/>
            <person name="Blanc G."/>
            <person name="Decker E.L."/>
            <person name="van Gessel N."/>
            <person name="Grimwood J."/>
            <person name="Hayes R.D."/>
            <person name="Graham S.W."/>
            <person name="Gunter L.E."/>
            <person name="McDaniel S.F."/>
            <person name="Hoernstein S.N.W."/>
            <person name="Larsson A."/>
            <person name="Li F.W."/>
            <person name="Perroud P.F."/>
            <person name="Phillips J."/>
            <person name="Ranjan P."/>
            <person name="Rokshar D.S."/>
            <person name="Rothfels C.J."/>
            <person name="Schneider L."/>
            <person name="Shu S."/>
            <person name="Stevenson D.W."/>
            <person name="Thummler F."/>
            <person name="Tillich M."/>
            <person name="Villarreal Aguilar J.C."/>
            <person name="Widiez T."/>
            <person name="Wong G.K."/>
            <person name="Wymore A."/>
            <person name="Zhang Y."/>
            <person name="Zimmer A.D."/>
            <person name="Quatrano R.S."/>
            <person name="Mayer K.F.X."/>
            <person name="Goodstein D."/>
            <person name="Casacuberta J.M."/>
            <person name="Vandepoele K."/>
            <person name="Reski R."/>
            <person name="Cuming A.C."/>
            <person name="Tuskan G.A."/>
            <person name="Maumus F."/>
            <person name="Salse J."/>
            <person name="Schmutz J."/>
            <person name="Rensing S.A."/>
        </authorList>
    </citation>
    <scope>NUCLEOTIDE SEQUENCE [LARGE SCALE GENOMIC DNA]</scope>
    <source>
        <strain evidence="6 7">cv. Gransden 2004</strain>
    </source>
</reference>
<evidence type="ECO:0000259" key="5">
    <source>
        <dbReference type="Pfam" id="PF19439"/>
    </source>
</evidence>
<feature type="region of interest" description="Disordered" evidence="3">
    <location>
        <begin position="344"/>
        <end position="382"/>
    </location>
</feature>
<feature type="compositionally biased region" description="Basic and acidic residues" evidence="3">
    <location>
        <begin position="344"/>
        <end position="370"/>
    </location>
</feature>
<dbReference type="Pfam" id="PF09758">
    <property type="entry name" value="FPL"/>
    <property type="match status" value="1"/>
</dbReference>
<gene>
    <name evidence="6" type="primary">LOC112282204</name>
</gene>
<keyword evidence="7" id="KW-1185">Reference proteome</keyword>
<keyword evidence="2" id="KW-0072">Autophagy</keyword>
<dbReference type="GO" id="GO:1901096">
    <property type="term" value="P:regulation of autophagosome maturation"/>
    <property type="evidence" value="ECO:0000318"/>
    <property type="project" value="GO_Central"/>
</dbReference>
<dbReference type="EMBL" id="ABEU02000005">
    <property type="status" value="NOT_ANNOTATED_CDS"/>
    <property type="molecule type" value="Genomic_DNA"/>
</dbReference>
<dbReference type="GO" id="GO:0007034">
    <property type="term" value="P:vacuolar transport"/>
    <property type="evidence" value="ECO:0000318"/>
    <property type="project" value="GO_Central"/>
</dbReference>
<dbReference type="InterPro" id="IPR045820">
    <property type="entry name" value="CLEC16A/TT9_C"/>
</dbReference>
<evidence type="ECO:0000256" key="1">
    <source>
        <dbReference type="ARBA" id="ARBA00006441"/>
    </source>
</evidence>
<evidence type="ECO:0000256" key="2">
    <source>
        <dbReference type="ARBA" id="ARBA00023006"/>
    </source>
</evidence>
<accession>A0A7I4DYW8</accession>
<dbReference type="InterPro" id="IPR019155">
    <property type="entry name" value="CLEC16A/TT9_N"/>
</dbReference>
<evidence type="ECO:0000256" key="3">
    <source>
        <dbReference type="SAM" id="MobiDB-lite"/>
    </source>
</evidence>
<dbReference type="Gramene" id="Pp3c5_16960V3.3">
    <property type="protein sequence ID" value="Pp3c5_16960V3.3"/>
    <property type="gene ID" value="Pp3c5_16960"/>
</dbReference>
<dbReference type="GO" id="GO:0005794">
    <property type="term" value="C:Golgi apparatus"/>
    <property type="evidence" value="ECO:0000318"/>
    <property type="project" value="GO_Central"/>
</dbReference>
<comment type="similarity">
    <text evidence="1">Belongs to the CLEC16A/gop-1 family.</text>
</comment>
<evidence type="ECO:0000259" key="4">
    <source>
        <dbReference type="Pfam" id="PF09758"/>
    </source>
</evidence>
<organism evidence="6 7">
    <name type="scientific">Physcomitrium patens</name>
    <name type="common">Spreading-leaved earth moss</name>
    <name type="synonym">Physcomitrella patens</name>
    <dbReference type="NCBI Taxonomy" id="3218"/>
    <lineage>
        <taxon>Eukaryota</taxon>
        <taxon>Viridiplantae</taxon>
        <taxon>Streptophyta</taxon>
        <taxon>Embryophyta</taxon>
        <taxon>Bryophyta</taxon>
        <taxon>Bryophytina</taxon>
        <taxon>Bryopsida</taxon>
        <taxon>Funariidae</taxon>
        <taxon>Funariales</taxon>
        <taxon>Funariaceae</taxon>
        <taxon>Physcomitrium</taxon>
    </lineage>
</organism>
<feature type="domain" description="FPL" evidence="4">
    <location>
        <begin position="40"/>
        <end position="191"/>
    </location>
</feature>
<dbReference type="Pfam" id="PF19439">
    <property type="entry name" value="CLEC16A_C"/>
    <property type="match status" value="1"/>
</dbReference>
<dbReference type="InterPro" id="IPR039272">
    <property type="entry name" value="CLEC16A/TT9"/>
</dbReference>
<evidence type="ECO:0000313" key="7">
    <source>
        <dbReference type="Proteomes" id="UP000006727"/>
    </source>
</evidence>
<dbReference type="AlphaFoldDB" id="A0A7I4DYW8"/>
<dbReference type="FunCoup" id="A0A7I4DYW8">
    <property type="interactions" value="2619"/>
</dbReference>
<reference evidence="6" key="3">
    <citation type="submission" date="2020-12" db="UniProtKB">
        <authorList>
            <consortium name="EnsemblPlants"/>
        </authorList>
    </citation>
    <scope>IDENTIFICATION</scope>
</reference>
<evidence type="ECO:0008006" key="8">
    <source>
        <dbReference type="Google" id="ProtNLM"/>
    </source>
</evidence>
<dbReference type="PANTHER" id="PTHR21481">
    <property type="entry name" value="PROTEIN CLEC16A"/>
    <property type="match status" value="1"/>
</dbReference>
<dbReference type="Proteomes" id="UP000006727">
    <property type="component" value="Chromosome 5"/>
</dbReference>